<organism evidence="2 3">
    <name type="scientific">Parthenolecanium corni</name>
    <dbReference type="NCBI Taxonomy" id="536013"/>
    <lineage>
        <taxon>Eukaryota</taxon>
        <taxon>Metazoa</taxon>
        <taxon>Ecdysozoa</taxon>
        <taxon>Arthropoda</taxon>
        <taxon>Hexapoda</taxon>
        <taxon>Insecta</taxon>
        <taxon>Pterygota</taxon>
        <taxon>Neoptera</taxon>
        <taxon>Paraneoptera</taxon>
        <taxon>Hemiptera</taxon>
        <taxon>Sternorrhyncha</taxon>
        <taxon>Coccoidea</taxon>
        <taxon>Coccidae</taxon>
        <taxon>Parthenolecanium</taxon>
    </lineage>
</organism>
<accession>A0AAN9TWX2</accession>
<reference evidence="2 3" key="1">
    <citation type="submission" date="2024-03" db="EMBL/GenBank/DDBJ databases">
        <title>Adaptation during the transition from Ophiocordyceps entomopathogen to insect associate is accompanied by gene loss and intensified selection.</title>
        <authorList>
            <person name="Ward C.M."/>
            <person name="Onetto C.A."/>
            <person name="Borneman A.R."/>
        </authorList>
    </citation>
    <scope>NUCLEOTIDE SEQUENCE [LARGE SCALE GENOMIC DNA]</scope>
    <source>
        <strain evidence="2">AWRI1</strain>
        <tissue evidence="2">Single Adult Female</tissue>
    </source>
</reference>
<evidence type="ECO:0000313" key="3">
    <source>
        <dbReference type="Proteomes" id="UP001367676"/>
    </source>
</evidence>
<dbReference type="AlphaFoldDB" id="A0AAN9TWX2"/>
<feature type="compositionally biased region" description="Low complexity" evidence="1">
    <location>
        <begin position="143"/>
        <end position="158"/>
    </location>
</feature>
<evidence type="ECO:0000313" key="2">
    <source>
        <dbReference type="EMBL" id="KAK7605262.1"/>
    </source>
</evidence>
<sequence length="241" mass="26044">MTLVRGRRRAFLAAFMILTVALLDGDCSYLISSATRPPRLKQQRAAVELAAAGENGSQAPAASNAYRQSAPSASSATAASNAIVARHGAYEAVKNGQTYPLARYRAAAEGLSSLERKRSHFLNALQPAARTFLLHGHHERSEGAGLRSGGSSSASSSSRNKRDRNQFERGGYPDMMEYTHGLSDVEDNIIDESPKSSKNLNYYPYRGKRPFEVPQIDVDHCGPQAQNYRSALGSMNVAGVP</sequence>
<dbReference type="Proteomes" id="UP001367676">
    <property type="component" value="Unassembled WGS sequence"/>
</dbReference>
<keyword evidence="3" id="KW-1185">Reference proteome</keyword>
<evidence type="ECO:0000256" key="1">
    <source>
        <dbReference type="SAM" id="MobiDB-lite"/>
    </source>
</evidence>
<comment type="caution">
    <text evidence="2">The sequence shown here is derived from an EMBL/GenBank/DDBJ whole genome shotgun (WGS) entry which is preliminary data.</text>
</comment>
<gene>
    <name evidence="2" type="ORF">V9T40_007120</name>
</gene>
<dbReference type="EMBL" id="JBBCAQ010000002">
    <property type="protein sequence ID" value="KAK7605262.1"/>
    <property type="molecule type" value="Genomic_DNA"/>
</dbReference>
<name>A0AAN9TWX2_9HEMI</name>
<proteinExistence type="predicted"/>
<protein>
    <submittedName>
        <fullName evidence="2">Uncharacterized protein</fullName>
    </submittedName>
</protein>
<feature type="region of interest" description="Disordered" evidence="1">
    <location>
        <begin position="139"/>
        <end position="175"/>
    </location>
</feature>